<dbReference type="EMBL" id="BMII01000016">
    <property type="protein sequence ID" value="GGB60515.1"/>
    <property type="molecule type" value="Genomic_DNA"/>
</dbReference>
<protein>
    <recommendedName>
        <fullName evidence="4">Glycosyltransferase</fullName>
    </recommendedName>
</protein>
<comment type="caution">
    <text evidence="2">The sequence shown here is derived from an EMBL/GenBank/DDBJ whole genome shotgun (WGS) entry which is preliminary data.</text>
</comment>
<proteinExistence type="predicted"/>
<evidence type="ECO:0000256" key="1">
    <source>
        <dbReference type="SAM" id="Phobius"/>
    </source>
</evidence>
<feature type="transmembrane region" description="Helical" evidence="1">
    <location>
        <begin position="71"/>
        <end position="94"/>
    </location>
</feature>
<accession>A0ABQ1J8F7</accession>
<keyword evidence="1" id="KW-1133">Transmembrane helix</keyword>
<reference evidence="3" key="1">
    <citation type="journal article" date="2019" name="Int. J. Syst. Evol. Microbiol.">
        <title>The Global Catalogue of Microorganisms (GCM) 10K type strain sequencing project: providing services to taxonomists for standard genome sequencing and annotation.</title>
        <authorList>
            <consortium name="The Broad Institute Genomics Platform"/>
            <consortium name="The Broad Institute Genome Sequencing Center for Infectious Disease"/>
            <person name="Wu L."/>
            <person name="Ma J."/>
        </authorList>
    </citation>
    <scope>NUCLEOTIDE SEQUENCE [LARGE SCALE GENOMIC DNA]</scope>
    <source>
        <strain evidence="3">CGMCC 1.15339</strain>
    </source>
</reference>
<evidence type="ECO:0008006" key="4">
    <source>
        <dbReference type="Google" id="ProtNLM"/>
    </source>
</evidence>
<keyword evidence="1" id="KW-0472">Membrane</keyword>
<evidence type="ECO:0000313" key="3">
    <source>
        <dbReference type="Proteomes" id="UP000617555"/>
    </source>
</evidence>
<dbReference type="SUPFAM" id="SSF53756">
    <property type="entry name" value="UDP-Glycosyltransferase/glycogen phosphorylase"/>
    <property type="match status" value="1"/>
</dbReference>
<name>A0ABQ1J8F7_9GAMM</name>
<keyword evidence="1" id="KW-0812">Transmembrane</keyword>
<sequence length="344" mass="39213">MKILIYGEFSGYGNSLASGFKELGHTVKVFSPTGDGWKNIQSDYTLKGLSRFKRINALLKLIPNFLSFDKVFILNPSFFSFGLLGPVLLCLFFLKKIDVSLLCCGDDVEYIRAGESGLINKYIYSDHCYPKEKYFKSVEERFVNWLCASVVKRIIPTMYDYELAWLNSKFHEKVTKVVPLACSGKVVEQPKKLNYEEIIIMHGINRPNVKGSEYIIDAMNRITAEFENVKVFYPEKMPLVEYLSLFDRVDISVDQCKCHSYGMNAIYSMLHGHVVLAPADYNHENSFNITNTPIVSISANSQSIYDSLKKLISSNDLDDLKLKTVAYAVKYHTPRTVCKELLSL</sequence>
<organism evidence="2 3">
    <name type="scientific">Shewanella inventionis</name>
    <dbReference type="NCBI Taxonomy" id="1738770"/>
    <lineage>
        <taxon>Bacteria</taxon>
        <taxon>Pseudomonadati</taxon>
        <taxon>Pseudomonadota</taxon>
        <taxon>Gammaproteobacteria</taxon>
        <taxon>Alteromonadales</taxon>
        <taxon>Shewanellaceae</taxon>
        <taxon>Shewanella</taxon>
    </lineage>
</organism>
<keyword evidence="3" id="KW-1185">Reference proteome</keyword>
<gene>
    <name evidence="2" type="ORF">GCM10011607_21500</name>
</gene>
<evidence type="ECO:0000313" key="2">
    <source>
        <dbReference type="EMBL" id="GGB60515.1"/>
    </source>
</evidence>
<dbReference type="RefSeq" id="WP_188739351.1">
    <property type="nucleotide sequence ID" value="NZ_BMII01000016.1"/>
</dbReference>
<dbReference type="Proteomes" id="UP000617555">
    <property type="component" value="Unassembled WGS sequence"/>
</dbReference>